<dbReference type="InterPro" id="IPR006094">
    <property type="entry name" value="Oxid_FAD_bind_N"/>
</dbReference>
<comment type="similarity">
    <text evidence="2">Belongs to the oxygen-dependent FAD-linked oxidoreductase family.</text>
</comment>
<dbReference type="Pfam" id="PF01565">
    <property type="entry name" value="FAD_binding_4"/>
    <property type="match status" value="1"/>
</dbReference>
<dbReference type="InterPro" id="IPR006093">
    <property type="entry name" value="Oxy_OxRdtase_FAD_BS"/>
</dbReference>
<gene>
    <name evidence="8" type="ORF">RSOL_490830</name>
</gene>
<comment type="caution">
    <text evidence="8">The sequence shown here is derived from an EMBL/GenBank/DDBJ whole genome shotgun (WGS) entry which is preliminary data.</text>
</comment>
<dbReference type="PANTHER" id="PTHR42973">
    <property type="entry name" value="BINDING OXIDOREDUCTASE, PUTATIVE (AFU_ORTHOLOGUE AFUA_1G17690)-RELATED"/>
    <property type="match status" value="1"/>
</dbReference>
<evidence type="ECO:0000313" key="8">
    <source>
        <dbReference type="EMBL" id="EUC63408.1"/>
    </source>
</evidence>
<dbReference type="InterPro" id="IPR012951">
    <property type="entry name" value="BBE"/>
</dbReference>
<dbReference type="OrthoDB" id="407275at2759"/>
<evidence type="ECO:0000256" key="1">
    <source>
        <dbReference type="ARBA" id="ARBA00001974"/>
    </source>
</evidence>
<evidence type="ECO:0000259" key="7">
    <source>
        <dbReference type="PROSITE" id="PS51387"/>
    </source>
</evidence>
<dbReference type="Gene3D" id="3.30.465.10">
    <property type="match status" value="1"/>
</dbReference>
<keyword evidence="5" id="KW-0560">Oxidoreductase</keyword>
<dbReference type="SUPFAM" id="SSF56176">
    <property type="entry name" value="FAD-binding/transporter-associated domain-like"/>
    <property type="match status" value="1"/>
</dbReference>
<comment type="cofactor">
    <cofactor evidence="1">
        <name>FAD</name>
        <dbReference type="ChEBI" id="CHEBI:57692"/>
    </cofactor>
</comment>
<accession>X8JKA7</accession>
<evidence type="ECO:0000313" key="9">
    <source>
        <dbReference type="Proteomes" id="UP000030108"/>
    </source>
</evidence>
<feature type="domain" description="FAD-binding PCMH-type" evidence="7">
    <location>
        <begin position="124"/>
        <end position="297"/>
    </location>
</feature>
<reference evidence="9" key="1">
    <citation type="journal article" date="2014" name="Genome Announc.">
        <title>Draft genome sequence of the plant-pathogenic soil fungus Rhizoctonia solani anastomosis group 3 strain Rhs1AP.</title>
        <authorList>
            <person name="Cubeta M.A."/>
            <person name="Thomas E."/>
            <person name="Dean R.A."/>
            <person name="Jabaji S."/>
            <person name="Neate S.M."/>
            <person name="Tavantzis S."/>
            <person name="Toda T."/>
            <person name="Vilgalys R."/>
            <person name="Bharathan N."/>
            <person name="Fedorova-Abrams N."/>
            <person name="Pakala S.B."/>
            <person name="Pakala S.M."/>
            <person name="Zafar N."/>
            <person name="Joardar V."/>
            <person name="Losada L."/>
            <person name="Nierman W.C."/>
        </authorList>
    </citation>
    <scope>NUCLEOTIDE SEQUENCE [LARGE SCALE GENOMIC DNA]</scope>
    <source>
        <strain evidence="9">AG-3</strain>
    </source>
</reference>
<proteinExistence type="inferred from homology"/>
<feature type="region of interest" description="Disordered" evidence="6">
    <location>
        <begin position="554"/>
        <end position="582"/>
    </location>
</feature>
<keyword evidence="4" id="KW-0274">FAD</keyword>
<dbReference type="PROSITE" id="PS00862">
    <property type="entry name" value="OX2_COVAL_FAD"/>
    <property type="match status" value="1"/>
</dbReference>
<evidence type="ECO:0000256" key="3">
    <source>
        <dbReference type="ARBA" id="ARBA00022630"/>
    </source>
</evidence>
<name>X8JKA7_9AGAM</name>
<dbReference type="Proteomes" id="UP000030108">
    <property type="component" value="Unassembled WGS sequence"/>
</dbReference>
<dbReference type="Pfam" id="PF08031">
    <property type="entry name" value="BBE"/>
    <property type="match status" value="1"/>
</dbReference>
<dbReference type="AlphaFoldDB" id="X8JKA7"/>
<dbReference type="PANTHER" id="PTHR42973:SF39">
    <property type="entry name" value="FAD-BINDING PCMH-TYPE DOMAIN-CONTAINING PROTEIN"/>
    <property type="match status" value="1"/>
</dbReference>
<protein>
    <submittedName>
        <fullName evidence="8">FAD-linked oxidoreductase</fullName>
    </submittedName>
</protein>
<dbReference type="EMBL" id="JATN01000316">
    <property type="protein sequence ID" value="EUC63408.1"/>
    <property type="molecule type" value="Genomic_DNA"/>
</dbReference>
<dbReference type="InterPro" id="IPR036318">
    <property type="entry name" value="FAD-bd_PCMH-like_sf"/>
</dbReference>
<evidence type="ECO:0000256" key="2">
    <source>
        <dbReference type="ARBA" id="ARBA00005466"/>
    </source>
</evidence>
<dbReference type="PROSITE" id="PS51387">
    <property type="entry name" value="FAD_PCMH"/>
    <property type="match status" value="1"/>
</dbReference>
<organism evidence="8 9">
    <name type="scientific">Rhizoctonia solani AG-3 Rhs1AP</name>
    <dbReference type="NCBI Taxonomy" id="1086054"/>
    <lineage>
        <taxon>Eukaryota</taxon>
        <taxon>Fungi</taxon>
        <taxon>Dikarya</taxon>
        <taxon>Basidiomycota</taxon>
        <taxon>Agaricomycotina</taxon>
        <taxon>Agaricomycetes</taxon>
        <taxon>Cantharellales</taxon>
        <taxon>Ceratobasidiaceae</taxon>
        <taxon>Rhizoctonia</taxon>
    </lineage>
</organism>
<sequence length="605" mass="64628">MLVQVFVSRVLAQELSAVGFSTHEYVADPKGVAKTAFKSNSVRNAHDLNTWAWLRIPLALKGAIVSKMLRNTHLPLLLLYGFSSVVLASTDGLLACLSQVQNLTVVSPNSSSYDTDRLAFNRRFTYKPAAIVYSGGVQDVQAAVQCGASSGTPVVARSGGHSYAAYGIGGQDGALVIDLSKLTNLSLNNVTGEATVQTGVKLGPLAQGLWDQGRRALPHGTCPYVGIGGHTAYGGVGPFSRQAGLLLDRAVRAEVVLANGTVATAAFDRNPDLYWALRGAGPSFGIVTAWTYATLPAPDSIAYVLTLKPTAGDKETIINAFNNFQTFARNALPSWGMGLAIIPDGSNKLVFELSGNFYGSMADFNTSFEPLLNGIPEAELTSQQFSWIEALSDTAGSLSITSPEPADNFYAKSLMVKETVSNSSLANWVDYMYTQGTTSNLEVTWFAKVDVYGGEIARASSNVTSFFNRDAFLTFQFYASAKNLTGSYPSNGLTFVDGMHDALKIFPEAAYPNYIDPTLSADQWQSQYYGSNYARLLEIKGEVDPQNVFRFPQSIGSTQASSPNSTGAQSTPSSTSPISSATSRKLKGGMSFGILVTFFCAVVLS</sequence>
<feature type="compositionally biased region" description="Polar residues" evidence="6">
    <location>
        <begin position="554"/>
        <end position="569"/>
    </location>
</feature>
<evidence type="ECO:0000256" key="6">
    <source>
        <dbReference type="SAM" id="MobiDB-lite"/>
    </source>
</evidence>
<dbReference type="InterPro" id="IPR016166">
    <property type="entry name" value="FAD-bd_PCMH"/>
</dbReference>
<feature type="compositionally biased region" description="Low complexity" evidence="6">
    <location>
        <begin position="570"/>
        <end position="582"/>
    </location>
</feature>
<dbReference type="Gene3D" id="3.40.462.20">
    <property type="match status" value="1"/>
</dbReference>
<dbReference type="InterPro" id="IPR050416">
    <property type="entry name" value="FAD-linked_Oxidoreductase"/>
</dbReference>
<dbReference type="InterPro" id="IPR016169">
    <property type="entry name" value="FAD-bd_PCMH_sub2"/>
</dbReference>
<keyword evidence="3" id="KW-0285">Flavoprotein</keyword>
<evidence type="ECO:0000256" key="4">
    <source>
        <dbReference type="ARBA" id="ARBA00022827"/>
    </source>
</evidence>
<evidence type="ECO:0000256" key="5">
    <source>
        <dbReference type="ARBA" id="ARBA00023002"/>
    </source>
</evidence>
<dbReference type="GO" id="GO:0071949">
    <property type="term" value="F:FAD binding"/>
    <property type="evidence" value="ECO:0007669"/>
    <property type="project" value="InterPro"/>
</dbReference>
<dbReference type="GO" id="GO:0016491">
    <property type="term" value="F:oxidoreductase activity"/>
    <property type="evidence" value="ECO:0007669"/>
    <property type="project" value="UniProtKB-KW"/>
</dbReference>